<dbReference type="SFLD" id="SFLDS00003">
    <property type="entry name" value="Haloacid_Dehalogenase"/>
    <property type="match status" value="1"/>
</dbReference>
<dbReference type="InterPro" id="IPR011951">
    <property type="entry name" value="HAD-SF_hydro_IA_YjjG/PynA"/>
</dbReference>
<dbReference type="InterPro" id="IPR036412">
    <property type="entry name" value="HAD-like_sf"/>
</dbReference>
<dbReference type="OrthoDB" id="9794086at2"/>
<keyword evidence="2" id="KW-1185">Reference proteome</keyword>
<dbReference type="PANTHER" id="PTHR47478:SF1">
    <property type="entry name" value="PYRIMIDINE 5'-NUCLEOTIDASE YJJG"/>
    <property type="match status" value="1"/>
</dbReference>
<dbReference type="EMBL" id="FUWV01000002">
    <property type="protein sequence ID" value="SJZ41886.1"/>
    <property type="molecule type" value="Genomic_DNA"/>
</dbReference>
<dbReference type="Pfam" id="PF13419">
    <property type="entry name" value="HAD_2"/>
    <property type="match status" value="1"/>
</dbReference>
<protein>
    <submittedName>
        <fullName evidence="1">Putative hydrolase of the HAD superfamily</fullName>
    </submittedName>
</protein>
<dbReference type="RefSeq" id="WP_087677973.1">
    <property type="nucleotide sequence ID" value="NZ_FUWV01000002.1"/>
</dbReference>
<dbReference type="InterPro" id="IPR041492">
    <property type="entry name" value="HAD_2"/>
</dbReference>
<organism evidence="1 2">
    <name type="scientific">Garciella nitratireducens DSM 15102</name>
    <dbReference type="NCBI Taxonomy" id="1121911"/>
    <lineage>
        <taxon>Bacteria</taxon>
        <taxon>Bacillati</taxon>
        <taxon>Bacillota</taxon>
        <taxon>Clostridia</taxon>
        <taxon>Eubacteriales</taxon>
        <taxon>Eubacteriaceae</taxon>
        <taxon>Garciella</taxon>
    </lineage>
</organism>
<keyword evidence="1" id="KW-0378">Hydrolase</keyword>
<dbReference type="InterPro" id="IPR052550">
    <property type="entry name" value="Pyrimidine_5'-ntase_YjjG"/>
</dbReference>
<name>A0A1T4KHP3_9FIRM</name>
<evidence type="ECO:0000313" key="1">
    <source>
        <dbReference type="EMBL" id="SJZ41886.1"/>
    </source>
</evidence>
<gene>
    <name evidence="1" type="ORF">SAMN02745973_00527</name>
</gene>
<sequence length="234" mass="27492">MKLKNKIKFIYFDLDNTLWDFKKNSVMALERLYDKKIKNLKRGNIDFQTFKNIYEKHNSAMWRAYERQEITPEVLKIKRFEKTIEELQLNEWIKATDLNDVYIHSLPSFPYLMPNAKEILEYLVSQYSLGILSNGFEDTQYRKLQSGGIVKYFDIIITSDQVGCSKPNEGIFQYAIKKSGCSPKEIVYVGDDYKIDILAANKMNIIGILLDPQNKMKEDSIIKIKDLIELKNYL</sequence>
<dbReference type="Gene3D" id="1.10.150.240">
    <property type="entry name" value="Putative phosphatase, domain 2"/>
    <property type="match status" value="1"/>
</dbReference>
<dbReference type="SUPFAM" id="SSF56784">
    <property type="entry name" value="HAD-like"/>
    <property type="match status" value="1"/>
</dbReference>
<accession>A0A1T4KHP3</accession>
<reference evidence="1 2" key="1">
    <citation type="submission" date="2017-02" db="EMBL/GenBank/DDBJ databases">
        <authorList>
            <person name="Peterson S.W."/>
        </authorList>
    </citation>
    <scope>NUCLEOTIDE SEQUENCE [LARGE SCALE GENOMIC DNA]</scope>
    <source>
        <strain evidence="1 2">DSM 15102</strain>
    </source>
</reference>
<evidence type="ECO:0000313" key="2">
    <source>
        <dbReference type="Proteomes" id="UP000196365"/>
    </source>
</evidence>
<dbReference type="AlphaFoldDB" id="A0A1T4KHP3"/>
<dbReference type="SFLD" id="SFLDG01129">
    <property type="entry name" value="C1.5:_HAD__Beta-PGM__Phosphata"/>
    <property type="match status" value="1"/>
</dbReference>
<dbReference type="Proteomes" id="UP000196365">
    <property type="component" value="Unassembled WGS sequence"/>
</dbReference>
<dbReference type="PANTHER" id="PTHR47478">
    <property type="match status" value="1"/>
</dbReference>
<dbReference type="GO" id="GO:0008253">
    <property type="term" value="F:5'-nucleotidase activity"/>
    <property type="evidence" value="ECO:0007669"/>
    <property type="project" value="InterPro"/>
</dbReference>
<dbReference type="InterPro" id="IPR023198">
    <property type="entry name" value="PGP-like_dom2"/>
</dbReference>
<dbReference type="NCBIfam" id="TIGR02254">
    <property type="entry name" value="YjjG_YfnB"/>
    <property type="match status" value="1"/>
</dbReference>
<dbReference type="PRINTS" id="PR00413">
    <property type="entry name" value="HADHALOGNASE"/>
</dbReference>
<dbReference type="NCBIfam" id="TIGR01549">
    <property type="entry name" value="HAD-SF-IA-v1"/>
    <property type="match status" value="1"/>
</dbReference>
<dbReference type="Gene3D" id="3.40.50.1000">
    <property type="entry name" value="HAD superfamily/HAD-like"/>
    <property type="match status" value="1"/>
</dbReference>
<dbReference type="InterPro" id="IPR023214">
    <property type="entry name" value="HAD_sf"/>
</dbReference>
<dbReference type="InterPro" id="IPR006439">
    <property type="entry name" value="HAD-SF_hydro_IA"/>
</dbReference>
<proteinExistence type="predicted"/>